<feature type="domain" description="Disease resistance protein winged helix" evidence="12">
    <location>
        <begin position="623"/>
        <end position="692"/>
    </location>
</feature>
<dbReference type="Proteomes" id="UP000030748">
    <property type="component" value="Unassembled WGS sequence"/>
</dbReference>
<evidence type="ECO:0000256" key="2">
    <source>
        <dbReference type="ARBA" id="ARBA00004496"/>
    </source>
</evidence>
<evidence type="ECO:0000256" key="7">
    <source>
        <dbReference type="ARBA" id="ARBA00022737"/>
    </source>
</evidence>
<dbReference type="SUPFAM" id="SSF52058">
    <property type="entry name" value="L domain-like"/>
    <property type="match status" value="1"/>
</dbReference>
<proteinExistence type="inferred from homology"/>
<dbReference type="FunFam" id="3.40.50.300:FF:001091">
    <property type="entry name" value="Probable disease resistance protein At1g61300"/>
    <property type="match status" value="1"/>
</dbReference>
<evidence type="ECO:0000256" key="8">
    <source>
        <dbReference type="ARBA" id="ARBA00022741"/>
    </source>
</evidence>
<evidence type="ECO:0000256" key="9">
    <source>
        <dbReference type="ARBA" id="ARBA00022821"/>
    </source>
</evidence>
<dbReference type="Pfam" id="PF23559">
    <property type="entry name" value="WHD_DRP"/>
    <property type="match status" value="1"/>
</dbReference>
<evidence type="ECO:0000313" key="14">
    <source>
        <dbReference type="EMBL" id="EYU31247.1"/>
    </source>
</evidence>
<keyword evidence="8" id="KW-0547">Nucleotide-binding</keyword>
<dbReference type="GO" id="GO:0043531">
    <property type="term" value="F:ADP binding"/>
    <property type="evidence" value="ECO:0007669"/>
    <property type="project" value="InterPro"/>
</dbReference>
<dbReference type="PRINTS" id="PR00364">
    <property type="entry name" value="DISEASERSIST"/>
</dbReference>
<dbReference type="Pfam" id="PF23598">
    <property type="entry name" value="LRR_14"/>
    <property type="match status" value="1"/>
</dbReference>
<evidence type="ECO:0000259" key="11">
    <source>
        <dbReference type="Pfam" id="PF00931"/>
    </source>
</evidence>
<evidence type="ECO:0000256" key="3">
    <source>
        <dbReference type="ARBA" id="ARBA00008894"/>
    </source>
</evidence>
<protein>
    <submittedName>
        <fullName evidence="14">Uncharacterized protein</fullName>
    </submittedName>
</protein>
<dbReference type="InterPro" id="IPR058922">
    <property type="entry name" value="WHD_DRP"/>
</dbReference>
<name>A0A022QR80_ERYGU</name>
<dbReference type="InterPro" id="IPR036388">
    <property type="entry name" value="WH-like_DNA-bd_sf"/>
</dbReference>
<evidence type="ECO:0000256" key="1">
    <source>
        <dbReference type="ARBA" id="ARBA00002074"/>
    </source>
</evidence>
<feature type="domain" description="Disease resistance R13L4/SHOC-2-like LRR" evidence="13">
    <location>
        <begin position="739"/>
        <end position="945"/>
    </location>
</feature>
<dbReference type="PANTHER" id="PTHR23155:SF1152">
    <property type="entry name" value="AAA+ ATPASE DOMAIN-CONTAINING PROTEIN"/>
    <property type="match status" value="1"/>
</dbReference>
<dbReference type="STRING" id="4155.A0A022QR80"/>
<dbReference type="GO" id="GO:0009626">
    <property type="term" value="P:plant-type hypersensitive response"/>
    <property type="evidence" value="ECO:0007669"/>
    <property type="project" value="UniProtKB-KW"/>
</dbReference>
<dbReference type="InterPro" id="IPR002182">
    <property type="entry name" value="NB-ARC"/>
</dbReference>
<evidence type="ECO:0000313" key="15">
    <source>
        <dbReference type="Proteomes" id="UP000030748"/>
    </source>
</evidence>
<sequence length="1064" mass="120238">MDLLENPELCHTLRRLNSKIFKKFYTFMWNGSHVSAVVRYLQRSRSSGDISIKLLESLEASRNTSRFPGMVLSFTENLGGFFRVPEVVDLCADCSNYRPNELLASFLDFLLDTVEEIVKCHSDLTDPLEDEIGIMQEQLTFLAAILGDTPFTCTEIERTNNNVLKQVMDVANDAARFLHLYFFTNESHLSRVDLSLAELLKMFQRVEAKIKEHCSLGVPLLLSSTAPTADVDSLFVVNSLVNDLKELLMSREGGPIADACNGIVTTLLEELMLQQPHAEPVLRIIDSAYEAEYLINTFVVGDIPVWYLTLRLPHVIQKIKLIGIGLEEIKENYNDAKYLIDSFRVGDVPVWYLKPRLSNVIKVVGPEEIKINASVDDGIVVGIEDEATVIVDQLTGGEKQLVVISIFGMPGLGKTTLAKKLYDGPAALYRFDRRAWIVVSEKYQRRRLLADILRSICDLDRDSISSMDAESLGVEIHKTLKGRRYLIVMDDVWASAVLDDVGRYLPDDGNGSRILITSRLKDVAPPGSIVRALPFLSHEQCWDLLKKKLLWGKDPPPQDLVDVGKKIAAQCQGLPLAVVVIAAVLANMGNHKGLWNEVAGNLSQKISTDSTHLKPCFLYFGAFPEDSEIPVGKLTSLWIAEGFVLEQGQKSARDVAEGYLTDLVDRSLVLIAKSRSGGGVRACSIHDLLRELCLRKAKQENFMNVIKDRFSVYERNHRVCIPPEAIDVIESRPFGLHIRSWLGHWPGISFIYSRMKLLRVLDLSAKNDPINVSGIEQLVHLRYLAVRVAEDHIPPSIGRLENLDFLLLYGPGSVEITEDFLNLVKLRHLHIAEHATFGESCHRRAALAEKSFQMDGLESVSGLWIIHEDDEKVLRCCLPRVRRLKCATKPLWDSSEKCHRYVALDDCLTMLESLNISYLGGEYLKLPDTLNLPSSLKKLTLHDFKLSRDEMSMIGRLPKLEALKLLYTVFDGKEWKTNDDEFRELKFLKLDALKIRRWNTSDDHFPRLQRLVMHKCWKLKKFPRSLGDIPTLQVVDIHSCSKSVANSALDVQREQLEYGKGSLW</sequence>
<keyword evidence="6" id="KW-0381">Hypersensitive response</keyword>
<dbReference type="Gene3D" id="3.40.50.300">
    <property type="entry name" value="P-loop containing nucleotide triphosphate hydrolases"/>
    <property type="match status" value="1"/>
</dbReference>
<evidence type="ECO:0000259" key="13">
    <source>
        <dbReference type="Pfam" id="PF23598"/>
    </source>
</evidence>
<dbReference type="GO" id="GO:0005524">
    <property type="term" value="F:ATP binding"/>
    <property type="evidence" value="ECO:0007669"/>
    <property type="project" value="UniProtKB-KW"/>
</dbReference>
<gene>
    <name evidence="14" type="ORF">MIMGU_mgv1a017756mg</name>
</gene>
<dbReference type="InterPro" id="IPR055414">
    <property type="entry name" value="LRR_R13L4/SHOC2-like"/>
</dbReference>
<evidence type="ECO:0000256" key="6">
    <source>
        <dbReference type="ARBA" id="ARBA00022667"/>
    </source>
</evidence>
<dbReference type="Pfam" id="PF00931">
    <property type="entry name" value="NB-ARC"/>
    <property type="match status" value="1"/>
</dbReference>
<dbReference type="eggNOG" id="KOG4658">
    <property type="taxonomic scope" value="Eukaryota"/>
</dbReference>
<comment type="function">
    <text evidence="1">Confers resistance to late blight (Phytophthora infestans) races carrying the avirulence gene Avr1. Resistance proteins guard the plant against pathogens that contain an appropriate avirulence protein via an indirect interaction with this avirulence protein. That triggers a defense system including the hypersensitive response, which restricts the pathogen growth.</text>
</comment>
<dbReference type="Gene3D" id="1.10.8.430">
    <property type="entry name" value="Helical domain of apoptotic protease-activating factors"/>
    <property type="match status" value="1"/>
</dbReference>
<dbReference type="FunFam" id="1.10.10.10:FF:000322">
    <property type="entry name" value="Probable disease resistance protein At1g63360"/>
    <property type="match status" value="1"/>
</dbReference>
<feature type="domain" description="NB-ARC" evidence="11">
    <location>
        <begin position="387"/>
        <end position="549"/>
    </location>
</feature>
<dbReference type="InterPro" id="IPR044974">
    <property type="entry name" value="Disease_R_plants"/>
</dbReference>
<evidence type="ECO:0000259" key="12">
    <source>
        <dbReference type="Pfam" id="PF23559"/>
    </source>
</evidence>
<dbReference type="SUPFAM" id="SSF52540">
    <property type="entry name" value="P-loop containing nucleoside triphosphate hydrolases"/>
    <property type="match status" value="1"/>
</dbReference>
<comment type="similarity">
    <text evidence="3">Belongs to the disease resistance NB-LRR family.</text>
</comment>
<dbReference type="InterPro" id="IPR032675">
    <property type="entry name" value="LRR_dom_sf"/>
</dbReference>
<reference evidence="14 15" key="1">
    <citation type="journal article" date="2013" name="Proc. Natl. Acad. Sci. U.S.A.">
        <title>Fine-scale variation in meiotic recombination in Mimulus inferred from population shotgun sequencing.</title>
        <authorList>
            <person name="Hellsten U."/>
            <person name="Wright K.M."/>
            <person name="Jenkins J."/>
            <person name="Shu S."/>
            <person name="Yuan Y."/>
            <person name="Wessler S.R."/>
            <person name="Schmutz J."/>
            <person name="Willis J.H."/>
            <person name="Rokhsar D.S."/>
        </authorList>
    </citation>
    <scope>NUCLEOTIDE SEQUENCE [LARGE SCALE GENOMIC DNA]</scope>
    <source>
        <strain evidence="15">cv. DUN x IM62</strain>
    </source>
</reference>
<dbReference type="InterPro" id="IPR042197">
    <property type="entry name" value="Apaf_helical"/>
</dbReference>
<dbReference type="EMBL" id="KI631011">
    <property type="protein sequence ID" value="EYU31247.1"/>
    <property type="molecule type" value="Genomic_DNA"/>
</dbReference>
<dbReference type="PANTHER" id="PTHR23155">
    <property type="entry name" value="DISEASE RESISTANCE PROTEIN RP"/>
    <property type="match status" value="1"/>
</dbReference>
<keyword evidence="15" id="KW-1185">Reference proteome</keyword>
<dbReference type="InterPro" id="IPR027417">
    <property type="entry name" value="P-loop_NTPase"/>
</dbReference>
<organism evidence="14 15">
    <name type="scientific">Erythranthe guttata</name>
    <name type="common">Yellow monkey flower</name>
    <name type="synonym">Mimulus guttatus</name>
    <dbReference type="NCBI Taxonomy" id="4155"/>
    <lineage>
        <taxon>Eukaryota</taxon>
        <taxon>Viridiplantae</taxon>
        <taxon>Streptophyta</taxon>
        <taxon>Embryophyta</taxon>
        <taxon>Tracheophyta</taxon>
        <taxon>Spermatophyta</taxon>
        <taxon>Magnoliopsida</taxon>
        <taxon>eudicotyledons</taxon>
        <taxon>Gunneridae</taxon>
        <taxon>Pentapetalae</taxon>
        <taxon>asterids</taxon>
        <taxon>lamiids</taxon>
        <taxon>Lamiales</taxon>
        <taxon>Phrymaceae</taxon>
        <taxon>Erythranthe</taxon>
    </lineage>
</organism>
<keyword evidence="10" id="KW-0067">ATP-binding</keyword>
<comment type="subcellular location">
    <subcellularLocation>
        <location evidence="2">Cytoplasm</location>
    </subcellularLocation>
</comment>
<keyword evidence="7" id="KW-0677">Repeat</keyword>
<keyword evidence="4" id="KW-0963">Cytoplasm</keyword>
<dbReference type="AlphaFoldDB" id="A0A022QR80"/>
<evidence type="ECO:0000256" key="10">
    <source>
        <dbReference type="ARBA" id="ARBA00022840"/>
    </source>
</evidence>
<dbReference type="GO" id="GO:0005737">
    <property type="term" value="C:cytoplasm"/>
    <property type="evidence" value="ECO:0007669"/>
    <property type="project" value="UniProtKB-SubCell"/>
</dbReference>
<dbReference type="Gene3D" id="3.80.10.10">
    <property type="entry name" value="Ribonuclease Inhibitor"/>
    <property type="match status" value="1"/>
</dbReference>
<keyword evidence="5" id="KW-0433">Leucine-rich repeat</keyword>
<evidence type="ECO:0000256" key="4">
    <source>
        <dbReference type="ARBA" id="ARBA00022490"/>
    </source>
</evidence>
<evidence type="ECO:0000256" key="5">
    <source>
        <dbReference type="ARBA" id="ARBA00022614"/>
    </source>
</evidence>
<dbReference type="Gene3D" id="1.10.10.10">
    <property type="entry name" value="Winged helix-like DNA-binding domain superfamily/Winged helix DNA-binding domain"/>
    <property type="match status" value="1"/>
</dbReference>
<accession>A0A022QR80</accession>
<keyword evidence="9" id="KW-0611">Plant defense</keyword>
<dbReference type="GO" id="GO:0051607">
    <property type="term" value="P:defense response to virus"/>
    <property type="evidence" value="ECO:0007669"/>
    <property type="project" value="UniProtKB-ARBA"/>
</dbReference>